<evidence type="ECO:0000313" key="2">
    <source>
        <dbReference type="Proteomes" id="UP000500857"/>
    </source>
</evidence>
<dbReference type="RefSeq" id="WP_168571002.1">
    <property type="nucleotide sequence ID" value="NZ_CP051167.1"/>
</dbReference>
<dbReference type="KEGG" id="oxy:HCG48_21485"/>
<sequence>MREISSSVELFDSRRWRSSLVERVEPFIIHQFNSYIILGFEFEIETRETLQKLHGDRLDEIKLREI</sequence>
<name>A0A6H1U2H5_9CYAN</name>
<proteinExistence type="predicted"/>
<organism evidence="1 2">
    <name type="scientific">Oxynema aestuarii AP17</name>
    <dbReference type="NCBI Taxonomy" id="2064643"/>
    <lineage>
        <taxon>Bacteria</taxon>
        <taxon>Bacillati</taxon>
        <taxon>Cyanobacteriota</taxon>
        <taxon>Cyanophyceae</taxon>
        <taxon>Oscillatoriophycideae</taxon>
        <taxon>Oscillatoriales</taxon>
        <taxon>Oscillatoriaceae</taxon>
        <taxon>Oxynema</taxon>
        <taxon>Oxynema aestuarii</taxon>
    </lineage>
</organism>
<evidence type="ECO:0000313" key="1">
    <source>
        <dbReference type="EMBL" id="QIZ72855.1"/>
    </source>
</evidence>
<accession>A0A6H1U2H5</accession>
<gene>
    <name evidence="1" type="ORF">HCG48_21485</name>
</gene>
<dbReference type="AlphaFoldDB" id="A0A6H1U2H5"/>
<keyword evidence="2" id="KW-1185">Reference proteome</keyword>
<reference evidence="1 2" key="1">
    <citation type="submission" date="2020-04" db="EMBL/GenBank/DDBJ databases">
        <authorList>
            <person name="Basu S."/>
            <person name="Maruthanayagam V."/>
            <person name="Chakraborty S."/>
            <person name="Pramanik A."/>
            <person name="Mukherjee J."/>
            <person name="Brink B."/>
        </authorList>
    </citation>
    <scope>NUCLEOTIDE SEQUENCE [LARGE SCALE GENOMIC DNA]</scope>
    <source>
        <strain evidence="1 2">AP17</strain>
    </source>
</reference>
<dbReference type="EMBL" id="CP051167">
    <property type="protein sequence ID" value="QIZ72855.1"/>
    <property type="molecule type" value="Genomic_DNA"/>
</dbReference>
<protein>
    <submittedName>
        <fullName evidence="1">Uncharacterized protein</fullName>
    </submittedName>
</protein>
<dbReference type="Proteomes" id="UP000500857">
    <property type="component" value="Chromosome"/>
</dbReference>